<dbReference type="GO" id="GO:0006368">
    <property type="term" value="P:transcription elongation by RNA polymerase II"/>
    <property type="evidence" value="ECO:0007669"/>
    <property type="project" value="InterPro"/>
</dbReference>
<evidence type="ECO:0000313" key="3">
    <source>
        <dbReference type="Proteomes" id="UP001324115"/>
    </source>
</evidence>
<evidence type="ECO:0000256" key="1">
    <source>
        <dbReference type="SAM" id="Coils"/>
    </source>
</evidence>
<evidence type="ECO:0008006" key="4">
    <source>
        <dbReference type="Google" id="ProtNLM"/>
    </source>
</evidence>
<accession>A0AAN7I470</accession>
<protein>
    <recommendedName>
        <fullName evidence="4">Elongin-A</fullName>
    </recommendedName>
</protein>
<reference evidence="2 3" key="1">
    <citation type="journal article" date="2023" name="G3 (Bethesda)">
        <title>A haplotype-resolved chromosome-scale genome for Quercus rubra L. provides insights into the genetics of adaptive traits for red oak species.</title>
        <authorList>
            <person name="Kapoor B."/>
            <person name="Jenkins J."/>
            <person name="Schmutz J."/>
            <person name="Zhebentyayeva T."/>
            <person name="Kuelheim C."/>
            <person name="Coggeshall M."/>
            <person name="Heim C."/>
            <person name="Lasky J.R."/>
            <person name="Leites L."/>
            <person name="Islam-Faridi N."/>
            <person name="Romero-Severson J."/>
            <person name="DeLeo V.L."/>
            <person name="Lucas S.M."/>
            <person name="Lazic D."/>
            <person name="Gailing O."/>
            <person name="Carlson J."/>
            <person name="Staton M."/>
        </authorList>
    </citation>
    <scope>NUCLEOTIDE SEQUENCE [LARGE SCALE GENOMIC DNA]</scope>
    <source>
        <strain evidence="2">Pseudo-F2</strain>
    </source>
</reference>
<name>A0AAN7I470_QUERU</name>
<keyword evidence="3" id="KW-1185">Reference proteome</keyword>
<comment type="caution">
    <text evidence="2">The sequence shown here is derived from an EMBL/GenBank/DDBJ whole genome shotgun (WGS) entry which is preliminary data.</text>
</comment>
<dbReference type="EMBL" id="JAXUIC010000012">
    <property type="protein sequence ID" value="KAK4558521.1"/>
    <property type="molecule type" value="Genomic_DNA"/>
</dbReference>
<dbReference type="PANTHER" id="PTHR47543">
    <property type="entry name" value="OS08G0169600 PROTEIN"/>
    <property type="match status" value="1"/>
</dbReference>
<dbReference type="InterPro" id="IPR010684">
    <property type="entry name" value="RNA_pol_II_trans_fac_SIII_A"/>
</dbReference>
<dbReference type="Pfam" id="PF06881">
    <property type="entry name" value="Elongin_A"/>
    <property type="match status" value="1"/>
</dbReference>
<dbReference type="PANTHER" id="PTHR47543:SF2">
    <property type="entry name" value="RNA POLYMERASE II TRANSCRIPTION FACTOR SIII SUBUNIT A"/>
    <property type="match status" value="1"/>
</dbReference>
<feature type="coiled-coil region" evidence="1">
    <location>
        <begin position="103"/>
        <end position="130"/>
    </location>
</feature>
<keyword evidence="1" id="KW-0175">Coiled coil</keyword>
<organism evidence="2 3">
    <name type="scientific">Quercus rubra</name>
    <name type="common">Northern red oak</name>
    <name type="synonym">Quercus borealis</name>
    <dbReference type="NCBI Taxonomy" id="3512"/>
    <lineage>
        <taxon>Eukaryota</taxon>
        <taxon>Viridiplantae</taxon>
        <taxon>Streptophyta</taxon>
        <taxon>Embryophyta</taxon>
        <taxon>Tracheophyta</taxon>
        <taxon>Spermatophyta</taxon>
        <taxon>Magnoliopsida</taxon>
        <taxon>eudicotyledons</taxon>
        <taxon>Gunneridae</taxon>
        <taxon>Pentapetalae</taxon>
        <taxon>rosids</taxon>
        <taxon>fabids</taxon>
        <taxon>Fagales</taxon>
        <taxon>Fagaceae</taxon>
        <taxon>Quercus</taxon>
    </lineage>
</organism>
<evidence type="ECO:0000313" key="2">
    <source>
        <dbReference type="EMBL" id="KAK4558521.1"/>
    </source>
</evidence>
<dbReference type="GO" id="GO:0070449">
    <property type="term" value="C:elongin complex"/>
    <property type="evidence" value="ECO:0007669"/>
    <property type="project" value="InterPro"/>
</dbReference>
<dbReference type="Gene3D" id="6.10.250.3180">
    <property type="match status" value="1"/>
</dbReference>
<dbReference type="AlphaFoldDB" id="A0AAN7I470"/>
<gene>
    <name evidence="2" type="ORF">RGQ29_008024</name>
</gene>
<proteinExistence type="predicted"/>
<dbReference type="Proteomes" id="UP001324115">
    <property type="component" value="Unassembled WGS sequence"/>
</dbReference>
<sequence length="199" mass="23069">MAENQSLAPEKLIDKLTHAAHVGDNRALEIFAACDVEILKQVLPHCTVDQLKYVEKCLKSKGRDLGPATDKLWKKFYERKFGVQSANVVAQRMKERKVWYKWVALYEAKLKEVSEKANRAIERVGKLYEKEKSANKARQVKVITVVSNNKKNNNKRVYTFEAPNLIRGNLMKKARKEFLNCLEVKNPQAINLQRKYHLN</sequence>